<dbReference type="PATRIC" id="fig|1359184.3.peg.2429"/>
<name>A0A0F3M5W1_ORITS</name>
<sequence>MVENIFLWAWDARPYPTWPTNPYWKDRELWPTGHWINGKLTSINLAAMILELCTKSGLTLVKLMLLQLMMK</sequence>
<dbReference type="EMBL" id="LANO01000054">
    <property type="protein sequence ID" value="KJV51118.1"/>
    <property type="molecule type" value="Genomic_DNA"/>
</dbReference>
<reference evidence="1 2" key="1">
    <citation type="submission" date="2015-02" db="EMBL/GenBank/DDBJ databases">
        <title>Genome Sequencing of Rickettsiales.</title>
        <authorList>
            <person name="Daugherty S.C."/>
            <person name="Su Q."/>
            <person name="Abolude K."/>
            <person name="Beier-Sexton M."/>
            <person name="Carlyon J.A."/>
            <person name="Carter R."/>
            <person name="Day N.P."/>
            <person name="Dumler S.J."/>
            <person name="Dyachenko V."/>
            <person name="Godinez A."/>
            <person name="Kurtti T.J."/>
            <person name="Lichay M."/>
            <person name="Mullins K.E."/>
            <person name="Ott S."/>
            <person name="Pappas-Brown V."/>
            <person name="Paris D.H."/>
            <person name="Patel P."/>
            <person name="Richards A.L."/>
            <person name="Sadzewicz L."/>
            <person name="Sears K."/>
            <person name="Seidman D."/>
            <person name="Sengamalay N."/>
            <person name="Stenos J."/>
            <person name="Tallon L.J."/>
            <person name="Vincent G."/>
            <person name="Fraser C.M."/>
            <person name="Munderloh U."/>
            <person name="Dunning-Hotopp J.C."/>
        </authorList>
    </citation>
    <scope>NUCLEOTIDE SEQUENCE [LARGE SCALE GENOMIC DNA]</scope>
    <source>
        <strain evidence="1 2">Gilliam</strain>
    </source>
</reference>
<dbReference type="AlphaFoldDB" id="A0A0F3M5W1"/>
<evidence type="ECO:0000313" key="2">
    <source>
        <dbReference type="Proteomes" id="UP000033769"/>
    </source>
</evidence>
<organism evidence="1 2">
    <name type="scientific">Orientia tsutsugamushi str. Gilliam</name>
    <dbReference type="NCBI Taxonomy" id="1359184"/>
    <lineage>
        <taxon>Bacteria</taxon>
        <taxon>Pseudomonadati</taxon>
        <taxon>Pseudomonadota</taxon>
        <taxon>Alphaproteobacteria</taxon>
        <taxon>Rickettsiales</taxon>
        <taxon>Rickettsiaceae</taxon>
        <taxon>Rickettsieae</taxon>
        <taxon>Orientia</taxon>
    </lineage>
</organism>
<accession>A0A0F3M5W1</accession>
<protein>
    <submittedName>
        <fullName evidence="1">Uncharacterized protein</fullName>
    </submittedName>
</protein>
<proteinExistence type="predicted"/>
<evidence type="ECO:0000313" key="1">
    <source>
        <dbReference type="EMBL" id="KJV51118.1"/>
    </source>
</evidence>
<dbReference type="Proteomes" id="UP000033769">
    <property type="component" value="Unassembled WGS sequence"/>
</dbReference>
<gene>
    <name evidence="1" type="ORF">OTSGILL_2513</name>
</gene>
<comment type="caution">
    <text evidence="1">The sequence shown here is derived from an EMBL/GenBank/DDBJ whole genome shotgun (WGS) entry which is preliminary data.</text>
</comment>